<evidence type="ECO:0000313" key="3">
    <source>
        <dbReference type="Proteomes" id="UP000214600"/>
    </source>
</evidence>
<proteinExistence type="predicted"/>
<evidence type="ECO:0000256" key="1">
    <source>
        <dbReference type="SAM" id="MobiDB-lite"/>
    </source>
</evidence>
<gene>
    <name evidence="2" type="ORF">CFB84_40685</name>
</gene>
<feature type="compositionally biased region" description="Basic residues" evidence="1">
    <location>
        <begin position="87"/>
        <end position="103"/>
    </location>
</feature>
<sequence>MESESQPALHTEFRIPLISTVTTRHEIPDTSRTPHTAHRTPHTAHRTPHTAHRTPHTAHRDISAFPSLFNRTISFSIRAPSPVSRGASRRGSARTRRRPQRPRRMHCWYDRAYRPRRHHNPPATGRAVARCAATFGRNGSCCRRSRSC</sequence>
<name>A0A228HRG4_9BURK</name>
<dbReference type="AlphaFoldDB" id="A0A228HRG4"/>
<feature type="compositionally biased region" description="Basic residues" evidence="1">
    <location>
        <begin position="35"/>
        <end position="57"/>
    </location>
</feature>
<feature type="region of interest" description="Disordered" evidence="1">
    <location>
        <begin position="80"/>
        <end position="103"/>
    </location>
</feature>
<reference evidence="3" key="1">
    <citation type="submission" date="2017-06" db="EMBL/GenBank/DDBJ databases">
        <authorList>
            <person name="LiPuma J."/>
            <person name="Spilker T."/>
        </authorList>
    </citation>
    <scope>NUCLEOTIDE SEQUENCE [LARGE SCALE GENOMIC DNA]</scope>
    <source>
        <strain evidence="3">AU17325</strain>
    </source>
</reference>
<accession>A0A228HRG4</accession>
<evidence type="ECO:0000313" key="2">
    <source>
        <dbReference type="EMBL" id="OXI32774.1"/>
    </source>
</evidence>
<comment type="caution">
    <text evidence="2">The sequence shown here is derived from an EMBL/GenBank/DDBJ whole genome shotgun (WGS) entry which is preliminary data.</text>
</comment>
<protein>
    <submittedName>
        <fullName evidence="2">Uncharacterized protein</fullName>
    </submittedName>
</protein>
<organism evidence="2 3">
    <name type="scientific">Burkholderia aenigmatica</name>
    <dbReference type="NCBI Taxonomy" id="2015348"/>
    <lineage>
        <taxon>Bacteria</taxon>
        <taxon>Pseudomonadati</taxon>
        <taxon>Pseudomonadota</taxon>
        <taxon>Betaproteobacteria</taxon>
        <taxon>Burkholderiales</taxon>
        <taxon>Burkholderiaceae</taxon>
        <taxon>Burkholderia</taxon>
        <taxon>Burkholderia cepacia complex</taxon>
    </lineage>
</organism>
<dbReference type="Proteomes" id="UP000214600">
    <property type="component" value="Unassembled WGS sequence"/>
</dbReference>
<dbReference type="EMBL" id="NKFA01000039">
    <property type="protein sequence ID" value="OXI32774.1"/>
    <property type="molecule type" value="Genomic_DNA"/>
</dbReference>
<feature type="region of interest" description="Disordered" evidence="1">
    <location>
        <begin position="25"/>
        <end position="57"/>
    </location>
</feature>
<reference evidence="2 3" key="2">
    <citation type="submission" date="2017-08" db="EMBL/GenBank/DDBJ databases">
        <title>WGS of novel Burkholderia cepaca complex species.</title>
        <authorList>
            <person name="Lipuma J."/>
            <person name="Spilker T."/>
        </authorList>
    </citation>
    <scope>NUCLEOTIDE SEQUENCE [LARGE SCALE GENOMIC DNA]</scope>
    <source>
        <strain evidence="2 3">AU17325</strain>
    </source>
</reference>